<accession>W9VXV6</accession>
<dbReference type="EMBL" id="AONC01000028">
    <property type="protein sequence ID" value="EXJ15245.1"/>
    <property type="molecule type" value="Genomic_DNA"/>
</dbReference>
<keyword evidence="2" id="KW-1185">Reference proteome</keyword>
<sequence length="382" mass="43593">MSEYQYYEFQAIDRPLTREEMAELRRVSTRAEITSTRFWNEYNWGDFKGDPNRWMELYFDAFLHLANWGTHWFMLRLPRSLMDLSDVSEYLLEDGMEGWKTREHLVLSFRSETEEPDWEEGGSWLSSLIGIRASLMRGDRRSLYLGWLAEAWAGNLDEESTEPAVPPGLARLDAPHQALADFLRLPEDLIAVAAESSAPLRLAGLGSAEVGRWLAERSGAEKDALLAKLLLDDGSRELVVLRRRIESELNPVTDPSDSGERRTVADLIDRTNAMLEERVAREAAERAAEKSRQAAEAAERRSRYLALLRGREDEIWAKVEGLAALRHASAYEEAASLLVDLRDLARMDGTTGPYSERLSRFREQNSRKPALIRRIDKVVLPV</sequence>
<dbReference type="PATRIC" id="fig|1249627.3.peg.1991"/>
<reference evidence="1 2" key="1">
    <citation type="submission" date="2012-11" db="EMBL/GenBank/DDBJ databases">
        <title>Genome assembly of Thiorhodococcus sp. AK35.</title>
        <authorList>
            <person name="Nupur N."/>
            <person name="Khatri I."/>
            <person name="Subramanian S."/>
            <person name="Pinnaka A."/>
        </authorList>
    </citation>
    <scope>NUCLEOTIDE SEQUENCE [LARGE SCALE GENOMIC DNA]</scope>
    <source>
        <strain evidence="1 2">AK35</strain>
    </source>
</reference>
<dbReference type="AlphaFoldDB" id="W9VXV6"/>
<dbReference type="OrthoDB" id="9066681at2"/>
<name>W9VXV6_9GAMM</name>
<gene>
    <name evidence="1" type="ORF">D779_1543</name>
</gene>
<protein>
    <submittedName>
        <fullName evidence="1">Uncharacterized protein</fullName>
    </submittedName>
</protein>
<dbReference type="RefSeq" id="WP_043753163.1">
    <property type="nucleotide sequence ID" value="NZ_AONC01000028.1"/>
</dbReference>
<dbReference type="eggNOG" id="ENOG502Z806">
    <property type="taxonomic scope" value="Bacteria"/>
</dbReference>
<proteinExistence type="predicted"/>
<organism evidence="1 2">
    <name type="scientific">Imhoffiella purpurea</name>
    <dbReference type="NCBI Taxonomy" id="1249627"/>
    <lineage>
        <taxon>Bacteria</taxon>
        <taxon>Pseudomonadati</taxon>
        <taxon>Pseudomonadota</taxon>
        <taxon>Gammaproteobacteria</taxon>
        <taxon>Chromatiales</taxon>
        <taxon>Chromatiaceae</taxon>
        <taxon>Imhoffiella</taxon>
    </lineage>
</organism>
<evidence type="ECO:0000313" key="1">
    <source>
        <dbReference type="EMBL" id="EXJ15245.1"/>
    </source>
</evidence>
<evidence type="ECO:0000313" key="2">
    <source>
        <dbReference type="Proteomes" id="UP000019460"/>
    </source>
</evidence>
<dbReference type="Proteomes" id="UP000019460">
    <property type="component" value="Unassembled WGS sequence"/>
</dbReference>
<comment type="caution">
    <text evidence="1">The sequence shown here is derived from an EMBL/GenBank/DDBJ whole genome shotgun (WGS) entry which is preliminary data.</text>
</comment>
<dbReference type="STRING" id="1249627.D779_1543"/>